<dbReference type="EMBL" id="QTSX02006091">
    <property type="protein sequence ID" value="KAJ9055996.1"/>
    <property type="molecule type" value="Genomic_DNA"/>
</dbReference>
<comment type="caution">
    <text evidence="1">The sequence shown here is derived from an EMBL/GenBank/DDBJ whole genome shotgun (WGS) entry which is preliminary data.</text>
</comment>
<reference evidence="1" key="1">
    <citation type="submission" date="2022-04" db="EMBL/GenBank/DDBJ databases">
        <title>Genome of the entomopathogenic fungus Entomophthora muscae.</title>
        <authorList>
            <person name="Elya C."/>
            <person name="Lovett B.R."/>
            <person name="Lee E."/>
            <person name="Macias A.M."/>
            <person name="Hajek A.E."/>
            <person name="De Bivort B.L."/>
            <person name="Kasson M.T."/>
            <person name="De Fine Licht H.H."/>
            <person name="Stajich J.E."/>
        </authorList>
    </citation>
    <scope>NUCLEOTIDE SEQUENCE</scope>
    <source>
        <strain evidence="1">Berkeley</strain>
    </source>
</reference>
<dbReference type="Proteomes" id="UP001165960">
    <property type="component" value="Unassembled WGS sequence"/>
</dbReference>
<organism evidence="1 2">
    <name type="scientific">Entomophthora muscae</name>
    <dbReference type="NCBI Taxonomy" id="34485"/>
    <lineage>
        <taxon>Eukaryota</taxon>
        <taxon>Fungi</taxon>
        <taxon>Fungi incertae sedis</taxon>
        <taxon>Zoopagomycota</taxon>
        <taxon>Entomophthoromycotina</taxon>
        <taxon>Entomophthoromycetes</taxon>
        <taxon>Entomophthorales</taxon>
        <taxon>Entomophthoraceae</taxon>
        <taxon>Entomophthora</taxon>
    </lineage>
</organism>
<protein>
    <submittedName>
        <fullName evidence="1">Nuclear pore complex subunit</fullName>
    </submittedName>
</protein>
<evidence type="ECO:0000313" key="2">
    <source>
        <dbReference type="Proteomes" id="UP001165960"/>
    </source>
</evidence>
<evidence type="ECO:0000313" key="1">
    <source>
        <dbReference type="EMBL" id="KAJ9055996.1"/>
    </source>
</evidence>
<name>A0ACC2S0V6_9FUNG</name>
<accession>A0ACC2S0V6</accession>
<gene>
    <name evidence="1" type="primary">NIC96_5</name>
    <name evidence="1" type="ORF">DSO57_1037595</name>
</gene>
<sequence>MNETGNSRKFFKHFASSQEDGAAAESSKQHPIFSKPSTLKRPLPLSPEARARLESEEGQNLIRLGFSLHNMLSHCSNSKAVSEPAEPAEPKETYYNEVVKFDLARPISALEPRLKRKILPEEEPFRQSKRTSMYNKLLSPSGPFYPFNESDVLKELARSLGFVNSDFELHRSHLPNLCTLVGASTPACFVAFSPLVQKIINSPDTIDVVGEFAQTSDGFIWQEETNTGAIWRVVKHMVNSLHALNIEGEATSSVPQGYFRDMYSAQGSAYFSPEARKFRVSIKASALSFLGNMYRDYIDSVVETPHESIYDKISEFITSVHAYPEYNFWAHVYYLLRCDYREELKYYLTKNEKCVRKSDMFLFERIQEMLTNPDESVTEDEQQAVLKAIRHLDRVSLGSPNVFHMALLKLVGCIDPKTESVSGVCESFEDTLWFQLYSTREPAANTEEVYETSSSTLDISDEAYDAAKDLESAITEPIFAVPSDSTIWSLESLQKLIMAGGPSDSFLSALLLTGQFEQAVNYVSKIDISTALHLAIVLQYYGLLKTANKPKFSLMGEVYSFSVKGSHIIGEIQLDSLLVSTLSQMGPSDASIVLPYILSLGRLPYEVFKKISHNILERVVVDTKQYDTLLGVIKPNEQVEIGLLRKYKDLLQADDFDGFFRKVCRRAALNELMSNNLKGAESLFSLLEDYKSCIQIITKQLSDVLFPISLSLNCEIKPELVRSSELHINRMKDRLLRHLRLSSSPEDCPVHIAASVILEMVDFCLAYLKDNDAEGRILIYSLYIIPKQAHLDSLTEKYKELTSLNTWVKRCIPPVYSSALQFIKRSVGFPLFISNEPEDLELVKRAQLISLLIEKDSSHSLIPVPALSSIRSETFFVQYGLAGFPRPTPQ</sequence>
<proteinExistence type="predicted"/>
<keyword evidence="2" id="KW-1185">Reference proteome</keyword>